<dbReference type="AlphaFoldDB" id="A0A552U9E3"/>
<feature type="compositionally biased region" description="Low complexity" evidence="6">
    <location>
        <begin position="294"/>
        <end position="309"/>
    </location>
</feature>
<dbReference type="InterPro" id="IPR017560">
    <property type="entry name" value="Cyt_c_biogenesis_CcmI"/>
</dbReference>
<proteinExistence type="predicted"/>
<dbReference type="Gene3D" id="1.25.40.10">
    <property type="entry name" value="Tetratricopeptide repeat domain"/>
    <property type="match status" value="2"/>
</dbReference>
<protein>
    <submittedName>
        <fullName evidence="8">C-type cytochrome biogenesis protein CcmI</fullName>
    </submittedName>
</protein>
<evidence type="ECO:0000256" key="5">
    <source>
        <dbReference type="PROSITE-ProRule" id="PRU00339"/>
    </source>
</evidence>
<reference evidence="8 9" key="1">
    <citation type="submission" date="2019-07" db="EMBL/GenBank/DDBJ databases">
        <title>Novel species isolated from glacier.</title>
        <authorList>
            <person name="Liu Q."/>
            <person name="Xin Y.-H."/>
        </authorList>
    </citation>
    <scope>NUCLEOTIDE SEQUENCE [LARGE SCALE GENOMIC DNA]</scope>
    <source>
        <strain evidence="8 9">LB1R16</strain>
    </source>
</reference>
<dbReference type="InterPro" id="IPR011990">
    <property type="entry name" value="TPR-like_helical_dom_sf"/>
</dbReference>
<evidence type="ECO:0000256" key="2">
    <source>
        <dbReference type="ARBA" id="ARBA00022737"/>
    </source>
</evidence>
<dbReference type="InterPro" id="IPR056413">
    <property type="entry name" value="TPR_CcmH_CycH"/>
</dbReference>
<comment type="caution">
    <text evidence="8">The sequence shown here is derived from an EMBL/GenBank/DDBJ whole genome shotgun (WGS) entry which is preliminary data.</text>
</comment>
<evidence type="ECO:0000259" key="7">
    <source>
        <dbReference type="Pfam" id="PF23914"/>
    </source>
</evidence>
<evidence type="ECO:0000313" key="8">
    <source>
        <dbReference type="EMBL" id="TRW14830.1"/>
    </source>
</evidence>
<dbReference type="GO" id="GO:0030313">
    <property type="term" value="C:cell envelope"/>
    <property type="evidence" value="ECO:0007669"/>
    <property type="project" value="UniProtKB-SubCell"/>
</dbReference>
<keyword evidence="9" id="KW-1185">Reference proteome</keyword>
<name>A0A552U9E3_9SPHN</name>
<dbReference type="PROSITE" id="PS50005">
    <property type="entry name" value="TPR"/>
    <property type="match status" value="1"/>
</dbReference>
<organism evidence="8 9">
    <name type="scientific">Glacieibacterium frigidum</name>
    <dbReference type="NCBI Taxonomy" id="2593303"/>
    <lineage>
        <taxon>Bacteria</taxon>
        <taxon>Pseudomonadati</taxon>
        <taxon>Pseudomonadota</taxon>
        <taxon>Alphaproteobacteria</taxon>
        <taxon>Sphingomonadales</taxon>
        <taxon>Sphingosinicellaceae</taxon>
        <taxon>Glacieibacterium</taxon>
    </lineage>
</organism>
<comment type="subcellular location">
    <subcellularLocation>
        <location evidence="1">Cell envelope</location>
    </subcellularLocation>
</comment>
<evidence type="ECO:0000256" key="6">
    <source>
        <dbReference type="SAM" id="MobiDB-lite"/>
    </source>
</evidence>
<dbReference type="SUPFAM" id="SSF48452">
    <property type="entry name" value="TPR-like"/>
    <property type="match status" value="1"/>
</dbReference>
<dbReference type="PANTHER" id="PTHR47870">
    <property type="entry name" value="CYTOCHROME C-TYPE BIOGENESIS PROTEIN CCMH"/>
    <property type="match status" value="1"/>
</dbReference>
<evidence type="ECO:0000256" key="3">
    <source>
        <dbReference type="ARBA" id="ARBA00022748"/>
    </source>
</evidence>
<evidence type="ECO:0000256" key="4">
    <source>
        <dbReference type="ARBA" id="ARBA00022803"/>
    </source>
</evidence>
<feature type="domain" description="Cytochrome c-type biogenesis protein H TPR" evidence="7">
    <location>
        <begin position="139"/>
        <end position="269"/>
    </location>
</feature>
<evidence type="ECO:0000313" key="9">
    <source>
        <dbReference type="Proteomes" id="UP000317894"/>
    </source>
</evidence>
<dbReference type="EMBL" id="VJWA01000002">
    <property type="protein sequence ID" value="TRW14830.1"/>
    <property type="molecule type" value="Genomic_DNA"/>
</dbReference>
<dbReference type="OrthoDB" id="9815847at2"/>
<dbReference type="NCBIfam" id="TIGR03142">
    <property type="entry name" value="cytochro_ccmI"/>
    <property type="match status" value="1"/>
</dbReference>
<dbReference type="PANTHER" id="PTHR47870:SF1">
    <property type="entry name" value="CYTOCHROME C-TYPE BIOGENESIS PROTEIN CCMH"/>
    <property type="match status" value="1"/>
</dbReference>
<feature type="repeat" description="TPR" evidence="5">
    <location>
        <begin position="163"/>
        <end position="196"/>
    </location>
</feature>
<feature type="region of interest" description="Disordered" evidence="6">
    <location>
        <begin position="289"/>
        <end position="309"/>
    </location>
</feature>
<dbReference type="RefSeq" id="WP_144335000.1">
    <property type="nucleotide sequence ID" value="NZ_VJWA01000002.1"/>
</dbReference>
<dbReference type="InterPro" id="IPR051263">
    <property type="entry name" value="C-type_cytochrome_biogenesis"/>
</dbReference>
<gene>
    <name evidence="8" type="primary">ccmI</name>
    <name evidence="8" type="ORF">FMM06_14235</name>
</gene>
<keyword evidence="3" id="KW-0201">Cytochrome c-type biogenesis</keyword>
<keyword evidence="4 5" id="KW-0802">TPR repeat</keyword>
<keyword evidence="2" id="KW-0677">Repeat</keyword>
<accession>A0A552U9E3</accession>
<dbReference type="GO" id="GO:0005886">
    <property type="term" value="C:plasma membrane"/>
    <property type="evidence" value="ECO:0007669"/>
    <property type="project" value="TreeGrafter"/>
</dbReference>
<dbReference type="Proteomes" id="UP000317894">
    <property type="component" value="Unassembled WGS sequence"/>
</dbReference>
<dbReference type="Pfam" id="PF23914">
    <property type="entry name" value="TPR_CcmH_CycH"/>
    <property type="match status" value="1"/>
</dbReference>
<sequence length="399" mass="41124">MLLWAILTVIAVAVAVACTVPLVRRYEARPSARAAALTILGEQLADIDVQVAGGAIDPTQADALRTEVKRRMLTSPTTEAAPRPLGPSALGKLAIGLAVVTAVAGTLLYTRLGRPDLATDPALTTAGNTAVTPDAASTAAANADVASMVTQLETRMKDNPNDAEGWRMLGWSYFQTSRFKESADAYGKAVALTPAAPGYASAYGEALVQAAGGQMTKEALAQFRAANLLDKQDARARYFLGVAKAESGDRRGAVDDWLALLSESPADAPWAPELRRVILETAKADGRDVSAQVGAPASGPAAGGPVTTAPNPTAEQVQAVQALPQQDQQAMIRGMVDSLAAKLKANPKDPEGWVRLMRARLVLGDRAAAATAKKDAQAALAGDAAGTATVTQGAAALGL</sequence>
<dbReference type="InterPro" id="IPR019734">
    <property type="entry name" value="TPR_rpt"/>
</dbReference>
<evidence type="ECO:0000256" key="1">
    <source>
        <dbReference type="ARBA" id="ARBA00004196"/>
    </source>
</evidence>
<dbReference type="GO" id="GO:0017004">
    <property type="term" value="P:cytochrome complex assembly"/>
    <property type="evidence" value="ECO:0007669"/>
    <property type="project" value="UniProtKB-KW"/>
</dbReference>
<dbReference type="SMART" id="SM00028">
    <property type="entry name" value="TPR"/>
    <property type="match status" value="2"/>
</dbReference>